<dbReference type="RefSeq" id="WP_121217985.1">
    <property type="nucleotide sequence ID" value="NZ_JBIUBA010000019.1"/>
</dbReference>
<keyword evidence="3" id="KW-1185">Reference proteome</keyword>
<dbReference type="InterPro" id="IPR013096">
    <property type="entry name" value="Cupin_2"/>
</dbReference>
<feature type="domain" description="Cupin type-2" evidence="1">
    <location>
        <begin position="38"/>
        <end position="107"/>
    </location>
</feature>
<protein>
    <submittedName>
        <fullName evidence="2">Cupin domain</fullName>
    </submittedName>
</protein>
<evidence type="ECO:0000313" key="3">
    <source>
        <dbReference type="Proteomes" id="UP000272729"/>
    </source>
</evidence>
<gene>
    <name evidence="2" type="ORF">DFJ66_0760</name>
</gene>
<dbReference type="SUPFAM" id="SSF51182">
    <property type="entry name" value="RmlC-like cupins"/>
    <property type="match status" value="1"/>
</dbReference>
<dbReference type="OrthoDB" id="9791637at2"/>
<sequence>MTLGVRRPEDVEELPAVGGAYRITLAGSDTGGRLAVVEMRLDAGRLGAAPHVHHSHEEDFVVLDGEITFDVGGSDLVVGAGGAVAVPRGSAHGFRNAGDTPARCLMILTPAGYEDYFREVSRMVAAGHEPTAEELATLRAGFDTTSA</sequence>
<comment type="caution">
    <text evidence="2">The sequence shown here is derived from an EMBL/GenBank/DDBJ whole genome shotgun (WGS) entry which is preliminary data.</text>
</comment>
<name>A0A495X334_9PSEU</name>
<evidence type="ECO:0000259" key="1">
    <source>
        <dbReference type="Pfam" id="PF07883"/>
    </source>
</evidence>
<reference evidence="2 3" key="1">
    <citation type="submission" date="2018-10" db="EMBL/GenBank/DDBJ databases">
        <title>Sequencing the genomes of 1000 actinobacteria strains.</title>
        <authorList>
            <person name="Klenk H.-P."/>
        </authorList>
    </citation>
    <scope>NUCLEOTIDE SEQUENCE [LARGE SCALE GENOMIC DNA]</scope>
    <source>
        <strain evidence="2 3">DSM 43911</strain>
    </source>
</reference>
<dbReference type="InterPro" id="IPR014710">
    <property type="entry name" value="RmlC-like_jellyroll"/>
</dbReference>
<dbReference type="PANTHER" id="PTHR36440:SF1">
    <property type="entry name" value="PUTATIVE (AFU_ORTHOLOGUE AFUA_8G07350)-RELATED"/>
    <property type="match status" value="1"/>
</dbReference>
<dbReference type="PANTHER" id="PTHR36440">
    <property type="entry name" value="PUTATIVE (AFU_ORTHOLOGUE AFUA_8G07350)-RELATED"/>
    <property type="match status" value="1"/>
</dbReference>
<dbReference type="Pfam" id="PF07883">
    <property type="entry name" value="Cupin_2"/>
    <property type="match status" value="1"/>
</dbReference>
<proteinExistence type="predicted"/>
<evidence type="ECO:0000313" key="2">
    <source>
        <dbReference type="EMBL" id="RKT67584.1"/>
    </source>
</evidence>
<dbReference type="Proteomes" id="UP000272729">
    <property type="component" value="Unassembled WGS sequence"/>
</dbReference>
<dbReference type="Gene3D" id="2.60.120.10">
    <property type="entry name" value="Jelly Rolls"/>
    <property type="match status" value="1"/>
</dbReference>
<organism evidence="2 3">
    <name type="scientific">Saccharothrix variisporea</name>
    <dbReference type="NCBI Taxonomy" id="543527"/>
    <lineage>
        <taxon>Bacteria</taxon>
        <taxon>Bacillati</taxon>
        <taxon>Actinomycetota</taxon>
        <taxon>Actinomycetes</taxon>
        <taxon>Pseudonocardiales</taxon>
        <taxon>Pseudonocardiaceae</taxon>
        <taxon>Saccharothrix</taxon>
    </lineage>
</organism>
<dbReference type="AlphaFoldDB" id="A0A495X334"/>
<dbReference type="InterPro" id="IPR053146">
    <property type="entry name" value="QDO-like"/>
</dbReference>
<dbReference type="InterPro" id="IPR011051">
    <property type="entry name" value="RmlC_Cupin_sf"/>
</dbReference>
<accession>A0A495X334</accession>
<dbReference type="EMBL" id="RBXR01000001">
    <property type="protein sequence ID" value="RKT67584.1"/>
    <property type="molecule type" value="Genomic_DNA"/>
</dbReference>